<keyword evidence="5 9" id="KW-0378">Hydrolase</keyword>
<dbReference type="SUPFAM" id="SSF54001">
    <property type="entry name" value="Cysteine proteinases"/>
    <property type="match status" value="1"/>
</dbReference>
<dbReference type="PANTHER" id="PTHR10183">
    <property type="entry name" value="CALPAIN"/>
    <property type="match status" value="1"/>
</dbReference>
<dbReference type="Pfam" id="PF00648">
    <property type="entry name" value="Peptidase_C2"/>
    <property type="match status" value="1"/>
</dbReference>
<proteinExistence type="inferred from homology"/>
<dbReference type="FunFam" id="3.90.70.10:FF:000001">
    <property type="entry name" value="Calpain-1 catalytic subunit"/>
    <property type="match status" value="1"/>
</dbReference>
<dbReference type="EMBL" id="UZAN01048403">
    <property type="protein sequence ID" value="VDP86397.1"/>
    <property type="molecule type" value="Genomic_DNA"/>
</dbReference>
<dbReference type="SMART" id="SM00720">
    <property type="entry name" value="calpain_III"/>
    <property type="match status" value="1"/>
</dbReference>
<dbReference type="InterPro" id="IPR038765">
    <property type="entry name" value="Papain-like_cys_pep_sf"/>
</dbReference>
<protein>
    <submittedName>
        <fullName evidence="13">Calpain catalytic domain-containing protein</fullName>
    </submittedName>
</protein>
<dbReference type="InterPro" id="IPR033883">
    <property type="entry name" value="C2_III"/>
</dbReference>
<evidence type="ECO:0000313" key="12">
    <source>
        <dbReference type="Proteomes" id="UP000272942"/>
    </source>
</evidence>
<feature type="active site" evidence="8 9">
    <location>
        <position position="298"/>
    </location>
</feature>
<feature type="active site" evidence="8 9">
    <location>
        <position position="113"/>
    </location>
</feature>
<dbReference type="PANTHER" id="PTHR10183:SF433">
    <property type="entry name" value="CALPAIN-A-RELATED"/>
    <property type="match status" value="1"/>
</dbReference>
<evidence type="ECO:0000256" key="4">
    <source>
        <dbReference type="ARBA" id="ARBA00022737"/>
    </source>
</evidence>
<dbReference type="InterPro" id="IPR022682">
    <property type="entry name" value="Calpain_domain_III"/>
</dbReference>
<evidence type="ECO:0000313" key="13">
    <source>
        <dbReference type="WBParaSite" id="ECPE_0001007901-mRNA-1"/>
    </source>
</evidence>
<dbReference type="GO" id="GO:0005737">
    <property type="term" value="C:cytoplasm"/>
    <property type="evidence" value="ECO:0007669"/>
    <property type="project" value="TreeGrafter"/>
</dbReference>
<dbReference type="WBParaSite" id="ECPE_0001007901-mRNA-1">
    <property type="protein sequence ID" value="ECPE_0001007901-mRNA-1"/>
    <property type="gene ID" value="ECPE_0001007901"/>
</dbReference>
<keyword evidence="4" id="KW-0677">Repeat</keyword>
<dbReference type="GO" id="GO:0046872">
    <property type="term" value="F:metal ion binding"/>
    <property type="evidence" value="ECO:0007669"/>
    <property type="project" value="UniProtKB-KW"/>
</dbReference>
<evidence type="ECO:0000256" key="1">
    <source>
        <dbReference type="ARBA" id="ARBA00007623"/>
    </source>
</evidence>
<dbReference type="Pfam" id="PF01067">
    <property type="entry name" value="Calpain_III"/>
    <property type="match status" value="1"/>
</dbReference>
<evidence type="ECO:0000313" key="11">
    <source>
        <dbReference type="EMBL" id="VDP86397.1"/>
    </source>
</evidence>
<dbReference type="SMART" id="SM00230">
    <property type="entry name" value="CysPc"/>
    <property type="match status" value="1"/>
</dbReference>
<reference evidence="13" key="1">
    <citation type="submission" date="2016-06" db="UniProtKB">
        <authorList>
            <consortium name="WormBaseParasite"/>
        </authorList>
    </citation>
    <scope>IDENTIFICATION</scope>
</reference>
<dbReference type="InterPro" id="IPR000169">
    <property type="entry name" value="Pept_cys_AS"/>
</dbReference>
<keyword evidence="12" id="KW-1185">Reference proteome</keyword>
<dbReference type="InterPro" id="IPR001300">
    <property type="entry name" value="Peptidase_C2_calpain_cat"/>
</dbReference>
<evidence type="ECO:0000256" key="9">
    <source>
        <dbReference type="PROSITE-ProRule" id="PRU00239"/>
    </source>
</evidence>
<reference evidence="11 12" key="2">
    <citation type="submission" date="2018-11" db="EMBL/GenBank/DDBJ databases">
        <authorList>
            <consortium name="Pathogen Informatics"/>
        </authorList>
    </citation>
    <scope>NUCLEOTIDE SEQUENCE [LARGE SCALE GENOMIC DNA]</scope>
    <source>
        <strain evidence="11 12">Egypt</strain>
    </source>
</reference>
<keyword evidence="7" id="KW-0106">Calcium</keyword>
<dbReference type="AlphaFoldDB" id="A0A183ASW2"/>
<dbReference type="OrthoDB" id="424753at2759"/>
<dbReference type="FunFam" id="2.60.120.380:FF:000001">
    <property type="entry name" value="Calpain-1 catalytic subunit"/>
    <property type="match status" value="1"/>
</dbReference>
<evidence type="ECO:0000256" key="6">
    <source>
        <dbReference type="ARBA" id="ARBA00022807"/>
    </source>
</evidence>
<organism evidence="13">
    <name type="scientific">Echinostoma caproni</name>
    <dbReference type="NCBI Taxonomy" id="27848"/>
    <lineage>
        <taxon>Eukaryota</taxon>
        <taxon>Metazoa</taxon>
        <taxon>Spiralia</taxon>
        <taxon>Lophotrochozoa</taxon>
        <taxon>Platyhelminthes</taxon>
        <taxon>Trematoda</taxon>
        <taxon>Digenea</taxon>
        <taxon>Plagiorchiida</taxon>
        <taxon>Echinostomata</taxon>
        <taxon>Echinostomatoidea</taxon>
        <taxon>Echinostomatidae</taxon>
        <taxon>Echinostoma</taxon>
    </lineage>
</organism>
<dbReference type="SUPFAM" id="SSF49758">
    <property type="entry name" value="Calpain large subunit, middle domain (domain III)"/>
    <property type="match status" value="1"/>
</dbReference>
<keyword evidence="2 9" id="KW-0645">Protease</keyword>
<feature type="active site" evidence="8 9">
    <location>
        <position position="270"/>
    </location>
</feature>
<dbReference type="PROSITE" id="PS50203">
    <property type="entry name" value="CALPAIN_CAT"/>
    <property type="match status" value="1"/>
</dbReference>
<keyword evidence="6 9" id="KW-0788">Thiol protease</keyword>
<dbReference type="CDD" id="cd00044">
    <property type="entry name" value="CysPc"/>
    <property type="match status" value="1"/>
</dbReference>
<evidence type="ECO:0000256" key="7">
    <source>
        <dbReference type="ARBA" id="ARBA00022837"/>
    </source>
</evidence>
<dbReference type="InterPro" id="IPR022684">
    <property type="entry name" value="Calpain_cysteine_protease"/>
</dbReference>
<evidence type="ECO:0000259" key="10">
    <source>
        <dbReference type="PROSITE" id="PS50203"/>
    </source>
</evidence>
<evidence type="ECO:0000256" key="2">
    <source>
        <dbReference type="ARBA" id="ARBA00022670"/>
    </source>
</evidence>
<gene>
    <name evidence="11" type="ORF">ECPE_LOCUS10047</name>
</gene>
<evidence type="ECO:0000256" key="8">
    <source>
        <dbReference type="PIRSR" id="PIRSR622684-1"/>
    </source>
</evidence>
<comment type="similarity">
    <text evidence="1">Belongs to the peptidase C2 family.</text>
</comment>
<dbReference type="Gene3D" id="2.60.120.380">
    <property type="match status" value="1"/>
</dbReference>
<dbReference type="CDD" id="cd00214">
    <property type="entry name" value="Calpain_III"/>
    <property type="match status" value="1"/>
</dbReference>
<evidence type="ECO:0000256" key="3">
    <source>
        <dbReference type="ARBA" id="ARBA00022723"/>
    </source>
</evidence>
<keyword evidence="3" id="KW-0479">Metal-binding</keyword>
<dbReference type="PRINTS" id="PR00704">
    <property type="entry name" value="CALPAIN"/>
</dbReference>
<dbReference type="GO" id="GO:0004198">
    <property type="term" value="F:calcium-dependent cysteine-type endopeptidase activity"/>
    <property type="evidence" value="ECO:0007669"/>
    <property type="project" value="InterPro"/>
</dbReference>
<accession>A0A183ASW2</accession>
<name>A0A183ASW2_9TREM</name>
<dbReference type="InterPro" id="IPR036213">
    <property type="entry name" value="Calpain_III_sf"/>
</dbReference>
<evidence type="ECO:0000256" key="5">
    <source>
        <dbReference type="ARBA" id="ARBA00022801"/>
    </source>
</evidence>
<dbReference type="PROSITE" id="PS00139">
    <property type="entry name" value="THIOL_PROTEASE_CYS"/>
    <property type="match status" value="1"/>
</dbReference>
<sequence length="554" mass="62973">MKDPRIGLRNIQSNKVIVPPDYGNNANKPIPSTRGGDLTTTSLSYEELKAKLLKEGRLFEDPDFPANDSSLFYSQRPPRQIQWLRPSEICSNPEFITGGASRFDVRQGELGDCWLLAAIACLSMHEKLFAQIVPDDQGFGPGYCGLFRFNFWRFGEWKEVVVDDRLPTVRGSLVYIHSTEKNEFWSALMEKAYAKLCGSYEALKGGTTSEALEDFTGGIAEMFELRQKAPPELFQVMLKSQERSSLMACSIQADPNRYEAELPNGLIMGHAYSVTSVKLLDISLPGRSGQIPLVRVRNPWGNEAEWKGAWSDKSREWQLISPDVRQQLGLTFDDDGEFWMSFEDFKNNFEKLEICHLGPQSFSAEQHGHQHVWEMCIEHGSWQRRVSAGGCRNYLETFWINPQFRVTVADPHEGNEGTMIVGLMQKDRRKLRAEGEDLLTIGYAIYEVSYQQGTLGLNFFKYNASKARSPAFINLREVCGRHKLKPGHYVIVPSTFQPNEEADFMLRIFSEQPQKAEFFLKIDGTCPKVSIVQFTCLFAISSYTGYRGIVGYKE</sequence>
<feature type="domain" description="Calpain catalytic" evidence="10">
    <location>
        <begin position="58"/>
        <end position="358"/>
    </location>
</feature>
<dbReference type="Proteomes" id="UP000272942">
    <property type="component" value="Unassembled WGS sequence"/>
</dbReference>
<dbReference type="Gene3D" id="3.90.70.10">
    <property type="entry name" value="Cysteine proteinases"/>
    <property type="match status" value="1"/>
</dbReference>
<dbReference type="GO" id="GO:0006508">
    <property type="term" value="P:proteolysis"/>
    <property type="evidence" value="ECO:0007669"/>
    <property type="project" value="UniProtKB-KW"/>
</dbReference>
<dbReference type="InterPro" id="IPR022683">
    <property type="entry name" value="Calpain_III"/>
</dbReference>